<evidence type="ECO:0000313" key="4">
    <source>
        <dbReference type="Proteomes" id="UP000516046"/>
    </source>
</evidence>
<dbReference type="Proteomes" id="UP000516046">
    <property type="component" value="Chromosome"/>
</dbReference>
<keyword evidence="4" id="KW-1185">Reference proteome</keyword>
<organism evidence="3 4">
    <name type="scientific">Caproicibacterium amylolyticum</name>
    <dbReference type="NCBI Taxonomy" id="2766537"/>
    <lineage>
        <taxon>Bacteria</taxon>
        <taxon>Bacillati</taxon>
        <taxon>Bacillota</taxon>
        <taxon>Clostridia</taxon>
        <taxon>Eubacteriales</taxon>
        <taxon>Oscillospiraceae</taxon>
        <taxon>Caproicibacterium</taxon>
    </lineage>
</organism>
<gene>
    <name evidence="3" type="ORF">H6X83_01815</name>
</gene>
<keyword evidence="2" id="KW-0238">DNA-binding</keyword>
<dbReference type="KEGG" id="caml:H6X83_01815"/>
<dbReference type="RefSeq" id="WP_212507480.1">
    <property type="nucleotide sequence ID" value="NZ_CP060696.1"/>
</dbReference>
<dbReference type="GO" id="GO:0003677">
    <property type="term" value="F:DNA binding"/>
    <property type="evidence" value="ECO:0007669"/>
    <property type="project" value="UniProtKB-KW"/>
</dbReference>
<evidence type="ECO:0000256" key="1">
    <source>
        <dbReference type="ARBA" id="ARBA00022747"/>
    </source>
</evidence>
<proteinExistence type="predicted"/>
<dbReference type="EMBL" id="CP060696">
    <property type="protein sequence ID" value="QNO18417.1"/>
    <property type="molecule type" value="Genomic_DNA"/>
</dbReference>
<evidence type="ECO:0000256" key="2">
    <source>
        <dbReference type="ARBA" id="ARBA00023125"/>
    </source>
</evidence>
<protein>
    <submittedName>
        <fullName evidence="3">Restriction endonuclease subunit S</fullName>
    </submittedName>
</protein>
<reference evidence="3 4" key="1">
    <citation type="submission" date="2020-08" db="EMBL/GenBank/DDBJ databases">
        <authorList>
            <person name="Ren C."/>
            <person name="Gu Y."/>
            <person name="Xu Y."/>
        </authorList>
    </citation>
    <scope>NUCLEOTIDE SEQUENCE [LARGE SCALE GENOMIC DNA]</scope>
    <source>
        <strain evidence="3 4">LBM18003</strain>
    </source>
</reference>
<dbReference type="CDD" id="cd16961">
    <property type="entry name" value="RMtype1_S_TRD-CR_like"/>
    <property type="match status" value="1"/>
</dbReference>
<dbReference type="AlphaFoldDB" id="A0A7G9WIA5"/>
<dbReference type="GO" id="GO:0009307">
    <property type="term" value="P:DNA restriction-modification system"/>
    <property type="evidence" value="ECO:0007669"/>
    <property type="project" value="UniProtKB-KW"/>
</dbReference>
<dbReference type="GO" id="GO:0004519">
    <property type="term" value="F:endonuclease activity"/>
    <property type="evidence" value="ECO:0007669"/>
    <property type="project" value="UniProtKB-KW"/>
</dbReference>
<keyword evidence="3" id="KW-0255">Endonuclease</keyword>
<name>A0A7G9WIA5_9FIRM</name>
<dbReference type="InterPro" id="IPR044946">
    <property type="entry name" value="Restrct_endonuc_typeI_TRD_sf"/>
</dbReference>
<dbReference type="SUPFAM" id="SSF116734">
    <property type="entry name" value="DNA methylase specificity domain"/>
    <property type="match status" value="1"/>
</dbReference>
<keyword evidence="3" id="KW-0378">Hydrolase</keyword>
<accession>A0A7G9WIA5</accession>
<dbReference type="Gene3D" id="3.90.220.20">
    <property type="entry name" value="DNA methylase specificity domains"/>
    <property type="match status" value="1"/>
</dbReference>
<keyword evidence="3" id="KW-0540">Nuclease</keyword>
<keyword evidence="1" id="KW-0680">Restriction system</keyword>
<evidence type="ECO:0000313" key="3">
    <source>
        <dbReference type="EMBL" id="QNO18417.1"/>
    </source>
</evidence>
<sequence length="190" mass="21414">MKKLDDMADFMTGSPQFRITETSDKGAPVYTFYSQTDFMNDAAGIISDIPRNKQVCTFDYVSTLQPGDLIFSLITGKASIVHSEHAGYLFTQNYIKIVPNKDLEVKFLAYLLNENHGIKKQLFIGLQGSQVLKYTLMQLRALEIGKIPSKKKQKLIGQIYFDQIHLQAVKNQAAELETILVLSKLEGTCK</sequence>